<keyword evidence="6" id="KW-0949">S-adenosyl-L-methionine</keyword>
<name>A0A4Y7TW54_COPMI</name>
<dbReference type="GO" id="GO:0032259">
    <property type="term" value="P:methylation"/>
    <property type="evidence" value="ECO:0007669"/>
    <property type="project" value="UniProtKB-KW"/>
</dbReference>
<dbReference type="GO" id="GO:0005634">
    <property type="term" value="C:nucleus"/>
    <property type="evidence" value="ECO:0007669"/>
    <property type="project" value="UniProtKB-SubCell"/>
</dbReference>
<keyword evidence="4" id="KW-0489">Methyltransferase</keyword>
<evidence type="ECO:0000256" key="9">
    <source>
        <dbReference type="SAM" id="MobiDB-lite"/>
    </source>
</evidence>
<feature type="compositionally biased region" description="Basic and acidic residues" evidence="9">
    <location>
        <begin position="421"/>
        <end position="439"/>
    </location>
</feature>
<evidence type="ECO:0000256" key="5">
    <source>
        <dbReference type="ARBA" id="ARBA00022679"/>
    </source>
</evidence>
<dbReference type="PROSITE" id="PS50280">
    <property type="entry name" value="SET"/>
    <property type="match status" value="1"/>
</dbReference>
<dbReference type="GO" id="GO:0005694">
    <property type="term" value="C:chromosome"/>
    <property type="evidence" value="ECO:0007669"/>
    <property type="project" value="UniProtKB-SubCell"/>
</dbReference>
<feature type="region of interest" description="Disordered" evidence="9">
    <location>
        <begin position="759"/>
        <end position="785"/>
    </location>
</feature>
<evidence type="ECO:0000256" key="1">
    <source>
        <dbReference type="ARBA" id="ARBA00004123"/>
    </source>
</evidence>
<gene>
    <name evidence="11" type="ORF">FA13DRAFT_1786195</name>
</gene>
<dbReference type="EMBL" id="QPFP01000003">
    <property type="protein sequence ID" value="TEB38410.1"/>
    <property type="molecule type" value="Genomic_DNA"/>
</dbReference>
<feature type="compositionally biased region" description="Acidic residues" evidence="9">
    <location>
        <begin position="850"/>
        <end position="859"/>
    </location>
</feature>
<feature type="compositionally biased region" description="Acidic residues" evidence="9">
    <location>
        <begin position="282"/>
        <end position="293"/>
    </location>
</feature>
<keyword evidence="7" id="KW-0156">Chromatin regulator</keyword>
<dbReference type="Gene3D" id="1.10.10.1700">
    <property type="entry name" value="Histone-lysine N-methyltransferase"/>
    <property type="match status" value="1"/>
</dbReference>
<feature type="region of interest" description="Disordered" evidence="9">
    <location>
        <begin position="360"/>
        <end position="469"/>
    </location>
</feature>
<feature type="compositionally biased region" description="Acidic residues" evidence="9">
    <location>
        <begin position="762"/>
        <end position="771"/>
    </location>
</feature>
<protein>
    <recommendedName>
        <fullName evidence="10">SET domain-containing protein</fullName>
    </recommendedName>
</protein>
<evidence type="ECO:0000256" key="8">
    <source>
        <dbReference type="ARBA" id="ARBA00023242"/>
    </source>
</evidence>
<evidence type="ECO:0000313" key="12">
    <source>
        <dbReference type="Proteomes" id="UP000298030"/>
    </source>
</evidence>
<keyword evidence="5" id="KW-0808">Transferase</keyword>
<dbReference type="GO" id="GO:0042799">
    <property type="term" value="F:histone H4K20 methyltransferase activity"/>
    <property type="evidence" value="ECO:0007669"/>
    <property type="project" value="UniProtKB-ARBA"/>
</dbReference>
<feature type="compositionally biased region" description="Basic and acidic residues" evidence="9">
    <location>
        <begin position="387"/>
        <end position="406"/>
    </location>
</feature>
<dbReference type="CDD" id="cd10524">
    <property type="entry name" value="SET_Suv4-20-like"/>
    <property type="match status" value="1"/>
</dbReference>
<keyword evidence="8" id="KW-0539">Nucleus</keyword>
<feature type="compositionally biased region" description="Polar residues" evidence="9">
    <location>
        <begin position="360"/>
        <end position="381"/>
    </location>
</feature>
<feature type="compositionally biased region" description="Polar residues" evidence="9">
    <location>
        <begin position="313"/>
        <end position="333"/>
    </location>
</feature>
<keyword evidence="12" id="KW-1185">Reference proteome</keyword>
<feature type="compositionally biased region" description="Basic and acidic residues" evidence="9">
    <location>
        <begin position="670"/>
        <end position="680"/>
    </location>
</feature>
<dbReference type="InterPro" id="IPR001214">
    <property type="entry name" value="SET_dom"/>
</dbReference>
<dbReference type="InterPro" id="IPR039977">
    <property type="entry name" value="Suv4-20/Set9"/>
</dbReference>
<dbReference type="Pfam" id="PF00856">
    <property type="entry name" value="SET"/>
    <property type="match status" value="1"/>
</dbReference>
<feature type="region of interest" description="Disordered" evidence="9">
    <location>
        <begin position="835"/>
        <end position="867"/>
    </location>
</feature>
<feature type="compositionally biased region" description="Basic and acidic residues" evidence="9">
    <location>
        <begin position="452"/>
        <end position="467"/>
    </location>
</feature>
<dbReference type="STRING" id="71717.A0A4Y7TW54"/>
<feature type="region of interest" description="Disordered" evidence="9">
    <location>
        <begin position="497"/>
        <end position="727"/>
    </location>
</feature>
<proteinExistence type="predicted"/>
<evidence type="ECO:0000313" key="11">
    <source>
        <dbReference type="EMBL" id="TEB38410.1"/>
    </source>
</evidence>
<sequence>MNVHDLSRDDDFLSHLLVEKLGTGTVPLVVHKMNGSTKLPKTDTNDLMRIVQRLVLTKGPVQQVVRQAVDELLTFPAVRYYLRLYTQKQVNAFATHASRYFELYHPSGVIEIAHTSRYAHRTGKSELCVLATRPLAPGAVVTELKGSMANLTEEEDKALKRAGMDESEIRRDFSVIHSKSMKKNHLFLGPARFVNHDCDNNCELFREGRYITFRVLRPIAVGEEITAHYGDSYFGKRNKHCLCETCEKNGRGGDEESDEEEHLNLNERRTRRGVYAVAKDESSEESENEEDDVVPLARAKDVVDLPGEADASSDLTSLPTSESNSPPRSTPSVLTSLPESGLSTPSSLLTSLSSLSADRQASASRKSTPFHSIISTRSQQKAAKLSKKLERERSRGGKRAERKERAVLTPSATPGPSRRTGSKEKDAAAVKKEEVEARVLRARPSTSNPVETVKEAPPKKEVIKGPDGKPLPTCATCGNILPVIVVDSEVVWGLGPESKRAKKQKQECPRKPGPYALRHLELRISFTPRPLTPVDHSSKSSKKVLKREEPADPNPRPQKIPTGRERILIRVKPSAPQPSGSRSVKSLPEEPPVKRKRGRPRLSSPRPKPTRDSSPDTLDFSIKVEEEEGMSLSLRRSFAQPRAQNGRFGRKDKGHRRATESISAPRSPRSRSERKADSTSDTRPAWTSPRRKRGAEEESLDEPEVIPRKNARTAADEQAQCSQRVLPRRSAGLKIGSLLSNPNPLRFALNAWKGPVLLSDDSSSDSSEEESTIGPDTPEDIHSPAPEIITVEDDDDDDKLSTPALVLSPVARGPLTYKPSPHAFSKRRWVAFNQASPPLTDKGKHRAVEEESGDEEESQDGQGLADIKSGSISSRWTARGLLAHDASLLTKYNISPLGDVYPMRREHAPNNTLKHLSAPLTSQFTYKPIAGTTPCLINAGWDSSSDNSD</sequence>
<evidence type="ECO:0000256" key="4">
    <source>
        <dbReference type="ARBA" id="ARBA00022603"/>
    </source>
</evidence>
<evidence type="ECO:0000256" key="2">
    <source>
        <dbReference type="ARBA" id="ARBA00004286"/>
    </source>
</evidence>
<dbReference type="PANTHER" id="PTHR12977:SF4">
    <property type="entry name" value="HISTONE-LYSINE N-METHYLTRANSFERASE KMT5B"/>
    <property type="match status" value="1"/>
</dbReference>
<dbReference type="InterPro" id="IPR041938">
    <property type="entry name" value="Hist-Lys_N-MTase_N"/>
</dbReference>
<dbReference type="AlphaFoldDB" id="A0A4Y7TW54"/>
<evidence type="ECO:0000256" key="6">
    <source>
        <dbReference type="ARBA" id="ARBA00022691"/>
    </source>
</evidence>
<dbReference type="InterPro" id="IPR046341">
    <property type="entry name" value="SET_dom_sf"/>
</dbReference>
<evidence type="ECO:0000259" key="10">
    <source>
        <dbReference type="PROSITE" id="PS50280"/>
    </source>
</evidence>
<reference evidence="11 12" key="1">
    <citation type="journal article" date="2019" name="Nat. Ecol. Evol.">
        <title>Megaphylogeny resolves global patterns of mushroom evolution.</title>
        <authorList>
            <person name="Varga T."/>
            <person name="Krizsan K."/>
            <person name="Foldi C."/>
            <person name="Dima B."/>
            <person name="Sanchez-Garcia M."/>
            <person name="Sanchez-Ramirez S."/>
            <person name="Szollosi G.J."/>
            <person name="Szarkandi J.G."/>
            <person name="Papp V."/>
            <person name="Albert L."/>
            <person name="Andreopoulos W."/>
            <person name="Angelini C."/>
            <person name="Antonin V."/>
            <person name="Barry K.W."/>
            <person name="Bougher N.L."/>
            <person name="Buchanan P."/>
            <person name="Buyck B."/>
            <person name="Bense V."/>
            <person name="Catcheside P."/>
            <person name="Chovatia M."/>
            <person name="Cooper J."/>
            <person name="Damon W."/>
            <person name="Desjardin D."/>
            <person name="Finy P."/>
            <person name="Geml J."/>
            <person name="Haridas S."/>
            <person name="Hughes K."/>
            <person name="Justo A."/>
            <person name="Karasinski D."/>
            <person name="Kautmanova I."/>
            <person name="Kiss B."/>
            <person name="Kocsube S."/>
            <person name="Kotiranta H."/>
            <person name="LaButti K.M."/>
            <person name="Lechner B.E."/>
            <person name="Liimatainen K."/>
            <person name="Lipzen A."/>
            <person name="Lukacs Z."/>
            <person name="Mihaltcheva S."/>
            <person name="Morgado L.N."/>
            <person name="Niskanen T."/>
            <person name="Noordeloos M.E."/>
            <person name="Ohm R.A."/>
            <person name="Ortiz-Santana B."/>
            <person name="Ovrebo C."/>
            <person name="Racz N."/>
            <person name="Riley R."/>
            <person name="Savchenko A."/>
            <person name="Shiryaev A."/>
            <person name="Soop K."/>
            <person name="Spirin V."/>
            <person name="Szebenyi C."/>
            <person name="Tomsovsky M."/>
            <person name="Tulloss R.E."/>
            <person name="Uehling J."/>
            <person name="Grigoriev I.V."/>
            <person name="Vagvolgyi C."/>
            <person name="Papp T."/>
            <person name="Martin F.M."/>
            <person name="Miettinen O."/>
            <person name="Hibbett D.S."/>
            <person name="Nagy L.G."/>
        </authorList>
    </citation>
    <scope>NUCLEOTIDE SEQUENCE [LARGE SCALE GENOMIC DNA]</scope>
    <source>
        <strain evidence="11 12">FP101781</strain>
    </source>
</reference>
<accession>A0A4Y7TW54</accession>
<comment type="caution">
    <text evidence="11">The sequence shown here is derived from an EMBL/GenBank/DDBJ whole genome shotgun (WGS) entry which is preliminary data.</text>
</comment>
<evidence type="ECO:0000256" key="7">
    <source>
        <dbReference type="ARBA" id="ARBA00022853"/>
    </source>
</evidence>
<organism evidence="11 12">
    <name type="scientific">Coprinellus micaceus</name>
    <name type="common">Glistening ink-cap mushroom</name>
    <name type="synonym">Coprinus micaceus</name>
    <dbReference type="NCBI Taxonomy" id="71717"/>
    <lineage>
        <taxon>Eukaryota</taxon>
        <taxon>Fungi</taxon>
        <taxon>Dikarya</taxon>
        <taxon>Basidiomycota</taxon>
        <taxon>Agaricomycotina</taxon>
        <taxon>Agaricomycetes</taxon>
        <taxon>Agaricomycetidae</taxon>
        <taxon>Agaricales</taxon>
        <taxon>Agaricineae</taxon>
        <taxon>Psathyrellaceae</taxon>
        <taxon>Coprinellus</taxon>
    </lineage>
</organism>
<comment type="subcellular location">
    <subcellularLocation>
        <location evidence="2">Chromosome</location>
    </subcellularLocation>
    <subcellularLocation>
        <location evidence="1">Nucleus</location>
    </subcellularLocation>
</comment>
<feature type="compositionally biased region" description="Low complexity" evidence="9">
    <location>
        <begin position="334"/>
        <end position="348"/>
    </location>
</feature>
<dbReference type="SUPFAM" id="SSF82199">
    <property type="entry name" value="SET domain"/>
    <property type="match status" value="1"/>
</dbReference>
<dbReference type="Gene3D" id="2.170.270.10">
    <property type="entry name" value="SET domain"/>
    <property type="match status" value="1"/>
</dbReference>
<dbReference type="Proteomes" id="UP000298030">
    <property type="component" value="Unassembled WGS sequence"/>
</dbReference>
<evidence type="ECO:0000256" key="3">
    <source>
        <dbReference type="ARBA" id="ARBA00022454"/>
    </source>
</evidence>
<feature type="domain" description="SET" evidence="10">
    <location>
        <begin position="108"/>
        <end position="230"/>
    </location>
</feature>
<keyword evidence="3" id="KW-0158">Chromosome</keyword>
<dbReference type="PANTHER" id="PTHR12977">
    <property type="entry name" value="SUPPRESSOR OF VARIEGATION 4-20-RELATED"/>
    <property type="match status" value="1"/>
</dbReference>
<feature type="region of interest" description="Disordered" evidence="9">
    <location>
        <begin position="277"/>
        <end position="348"/>
    </location>
</feature>
<dbReference type="SMART" id="SM00317">
    <property type="entry name" value="SET"/>
    <property type="match status" value="1"/>
</dbReference>
<dbReference type="OrthoDB" id="6627536at2759"/>